<dbReference type="GO" id="GO:0005930">
    <property type="term" value="C:axoneme"/>
    <property type="evidence" value="ECO:0007669"/>
    <property type="project" value="UniProtKB-SubCell"/>
</dbReference>
<dbReference type="SUPFAM" id="SSF52058">
    <property type="entry name" value="L domain-like"/>
    <property type="match status" value="1"/>
</dbReference>
<keyword evidence="5" id="KW-1185">Reference proteome</keyword>
<accession>E1ZLL8</accession>
<dbReference type="KEGG" id="cvr:CHLNCDRAFT_136931"/>
<dbReference type="OrthoDB" id="512212at2759"/>
<keyword evidence="3" id="KW-0677">Repeat</keyword>
<name>E1ZLL8_CHLVA</name>
<evidence type="ECO:0000256" key="2">
    <source>
        <dbReference type="ARBA" id="ARBA00022614"/>
    </source>
</evidence>
<gene>
    <name evidence="4" type="ORF">CHLNCDRAFT_136931</name>
</gene>
<dbReference type="PANTHER" id="PTHR48051">
    <property type="match status" value="1"/>
</dbReference>
<dbReference type="Gene3D" id="3.80.10.10">
    <property type="entry name" value="Ribonuclease Inhibitor"/>
    <property type="match status" value="1"/>
</dbReference>
<reference evidence="4 5" key="1">
    <citation type="journal article" date="2010" name="Plant Cell">
        <title>The Chlorella variabilis NC64A genome reveals adaptation to photosymbiosis, coevolution with viruses, and cryptic sex.</title>
        <authorList>
            <person name="Blanc G."/>
            <person name="Duncan G."/>
            <person name="Agarkova I."/>
            <person name="Borodovsky M."/>
            <person name="Gurnon J."/>
            <person name="Kuo A."/>
            <person name="Lindquist E."/>
            <person name="Lucas S."/>
            <person name="Pangilinan J."/>
            <person name="Polle J."/>
            <person name="Salamov A."/>
            <person name="Terry A."/>
            <person name="Yamada T."/>
            <person name="Dunigan D.D."/>
            <person name="Grigoriev I.V."/>
            <person name="Claverie J.M."/>
            <person name="Van Etten J.L."/>
        </authorList>
    </citation>
    <scope>NUCLEOTIDE SEQUENCE [LARGE SCALE GENOMIC DNA]</scope>
    <source>
        <strain evidence="4 5">NC64A</strain>
    </source>
</reference>
<proteinExistence type="predicted"/>
<evidence type="ECO:0000313" key="5">
    <source>
        <dbReference type="Proteomes" id="UP000008141"/>
    </source>
</evidence>
<dbReference type="STRING" id="554065.E1ZLL8"/>
<dbReference type="Pfam" id="PF13855">
    <property type="entry name" value="LRR_8"/>
    <property type="match status" value="1"/>
</dbReference>
<evidence type="ECO:0000256" key="3">
    <source>
        <dbReference type="ARBA" id="ARBA00022737"/>
    </source>
</evidence>
<sequence length="468" mass="49949">MYEPLSAVLASVDLLQAILANVEQHELRATAPLVCRGFAAALASPGACWRQLSVDGLLQDPPLEDAADAHLFWARLAAWVAPRAAGMRTLRLTNLRYLLLPLGQAGRHAALAAVWSALSPPVGLHTLELGRSSITLAPGTVASLGCLTALRRLCLHTSGPVDTAELDALADSLPQLEALSICLLRRRGQHSVFRGPFPGRLTRLRRLRTLHLEAPYGPIHGATCVLPDSIAEWGRQMEELHLINLGLERIPPSIGKLGSLRELLLGRNRLGAQLDALPQELTQLTALTLLELQYNGFEAGAPAVVGELTSLQGLNLGGNLWGSAAADLPREFSQLTQLRHLTLTNTELTVLPPVVCGLSRLELLRLNINQLQTLPGGPYLRSLKTLDLSHNRFAAGYPAALAGATHLQLIAFQFRGTHYSDPVVALREAMAPQAAAAPAPAHAGPLAVAAAVVLPPELLPGEAMAMED</sequence>
<evidence type="ECO:0000313" key="4">
    <source>
        <dbReference type="EMBL" id="EFN53156.1"/>
    </source>
</evidence>
<dbReference type="GeneID" id="17352675"/>
<dbReference type="PANTHER" id="PTHR48051:SF1">
    <property type="entry name" value="RAS SUPPRESSOR PROTEIN 1"/>
    <property type="match status" value="1"/>
</dbReference>
<evidence type="ECO:0000256" key="1">
    <source>
        <dbReference type="ARBA" id="ARBA00004430"/>
    </source>
</evidence>
<dbReference type="InParanoid" id="E1ZLL8"/>
<dbReference type="Proteomes" id="UP000008141">
    <property type="component" value="Unassembled WGS sequence"/>
</dbReference>
<keyword evidence="2" id="KW-0433">Leucine-rich repeat</keyword>
<dbReference type="InterPro" id="IPR001611">
    <property type="entry name" value="Leu-rich_rpt"/>
</dbReference>
<comment type="subcellular location">
    <subcellularLocation>
        <location evidence="1">Cytoplasm</location>
        <location evidence="1">Cytoskeleton</location>
        <location evidence="1">Cilium axoneme</location>
    </subcellularLocation>
</comment>
<dbReference type="InterPro" id="IPR050216">
    <property type="entry name" value="LRR_domain-containing"/>
</dbReference>
<evidence type="ECO:0008006" key="6">
    <source>
        <dbReference type="Google" id="ProtNLM"/>
    </source>
</evidence>
<dbReference type="InterPro" id="IPR032675">
    <property type="entry name" value="LRR_dom_sf"/>
</dbReference>
<dbReference type="AlphaFoldDB" id="E1ZLL8"/>
<dbReference type="SMART" id="SM00369">
    <property type="entry name" value="LRR_TYP"/>
    <property type="match status" value="4"/>
</dbReference>
<dbReference type="RefSeq" id="XP_005845258.1">
    <property type="nucleotide sequence ID" value="XM_005845196.1"/>
</dbReference>
<protein>
    <recommendedName>
        <fullName evidence="6">F-box domain-containing protein</fullName>
    </recommendedName>
</protein>
<dbReference type="InterPro" id="IPR003591">
    <property type="entry name" value="Leu-rich_rpt_typical-subtyp"/>
</dbReference>
<organism evidence="5">
    <name type="scientific">Chlorella variabilis</name>
    <name type="common">Green alga</name>
    <dbReference type="NCBI Taxonomy" id="554065"/>
    <lineage>
        <taxon>Eukaryota</taxon>
        <taxon>Viridiplantae</taxon>
        <taxon>Chlorophyta</taxon>
        <taxon>core chlorophytes</taxon>
        <taxon>Trebouxiophyceae</taxon>
        <taxon>Chlorellales</taxon>
        <taxon>Chlorellaceae</taxon>
        <taxon>Chlorella clade</taxon>
        <taxon>Chlorella</taxon>
    </lineage>
</organism>
<dbReference type="EMBL" id="GL433852">
    <property type="protein sequence ID" value="EFN53156.1"/>
    <property type="molecule type" value="Genomic_DNA"/>
</dbReference>